<feature type="domain" description="DNA2/NAM7 helicase helicase" evidence="4">
    <location>
        <begin position="862"/>
        <end position="932"/>
    </location>
</feature>
<evidence type="ECO:0000313" key="7">
    <source>
        <dbReference type="Proteomes" id="UP001148018"/>
    </source>
</evidence>
<dbReference type="Gene3D" id="3.40.50.300">
    <property type="entry name" value="P-loop containing nucleotide triphosphate hydrolases"/>
    <property type="match status" value="2"/>
</dbReference>
<dbReference type="FunFam" id="3.40.50.300:FF:000419">
    <property type="entry name" value="Probable helicase with zinc finger domain"/>
    <property type="match status" value="1"/>
</dbReference>
<dbReference type="OrthoDB" id="5988104at2759"/>
<keyword evidence="3" id="KW-0732">Signal</keyword>
<feature type="signal peptide" evidence="3">
    <location>
        <begin position="1"/>
        <end position="18"/>
    </location>
</feature>
<keyword evidence="2" id="KW-0472">Membrane</keyword>
<gene>
    <name evidence="6" type="ORF">NHX12_017667</name>
</gene>
<dbReference type="GO" id="GO:0004386">
    <property type="term" value="F:helicase activity"/>
    <property type="evidence" value="ECO:0007669"/>
    <property type="project" value="InterPro"/>
</dbReference>
<evidence type="ECO:0000259" key="5">
    <source>
        <dbReference type="Pfam" id="PF13087"/>
    </source>
</evidence>
<dbReference type="EMBL" id="JANIIK010000034">
    <property type="protein sequence ID" value="KAJ3614090.1"/>
    <property type="molecule type" value="Genomic_DNA"/>
</dbReference>
<feature type="transmembrane region" description="Helical" evidence="2">
    <location>
        <begin position="145"/>
        <end position="165"/>
    </location>
</feature>
<evidence type="ECO:0008006" key="8">
    <source>
        <dbReference type="Google" id="ProtNLM"/>
    </source>
</evidence>
<evidence type="ECO:0000313" key="6">
    <source>
        <dbReference type="EMBL" id="KAJ3614090.1"/>
    </source>
</evidence>
<dbReference type="GO" id="GO:0035194">
    <property type="term" value="P:regulatory ncRNA-mediated post-transcriptional gene silencing"/>
    <property type="evidence" value="ECO:0007669"/>
    <property type="project" value="TreeGrafter"/>
</dbReference>
<feature type="chain" id="PRO_5040149553" description="Helicase with zinc finger domain" evidence="3">
    <location>
        <begin position="19"/>
        <end position="1641"/>
    </location>
</feature>
<feature type="transmembrane region" description="Helical" evidence="2">
    <location>
        <begin position="238"/>
        <end position="258"/>
    </location>
</feature>
<evidence type="ECO:0000256" key="3">
    <source>
        <dbReference type="SAM" id="SignalP"/>
    </source>
</evidence>
<feature type="transmembrane region" description="Helical" evidence="2">
    <location>
        <begin position="332"/>
        <end position="350"/>
    </location>
</feature>
<dbReference type="Pfam" id="PF07145">
    <property type="entry name" value="PAM2"/>
    <property type="match status" value="1"/>
</dbReference>
<feature type="transmembrane region" description="Helical" evidence="2">
    <location>
        <begin position="34"/>
        <end position="63"/>
    </location>
</feature>
<proteinExistence type="predicted"/>
<dbReference type="InterPro" id="IPR041677">
    <property type="entry name" value="DNA2/NAM7_AAA_11"/>
</dbReference>
<dbReference type="Pfam" id="PF13086">
    <property type="entry name" value="AAA_11"/>
    <property type="match status" value="1"/>
</dbReference>
<sequence length="1641" mass="180786">MATFLSLLLLFLLLHTHGYFPVSAPPLPPPPTTWLLSCLCSSSSSSFTHMATFLSLLLLFLLLRPHGYFPVSAPPLPPPSHTWLLSCLCSSSSSSFTHMATFLSLLLLQPHGYFPVSAPPLPPPPRTWLLSCLCSSSSSSFTHMATFMSLLLLFLLLHAHGYFPVSAPPLPPPSHTWLLSCLCSSSSSSFTHMATFLSLLLLFLLLRPHGYFPVSAPPRTWLLSCLCSSSSSSFTHMATFLSLLLLFLLLHANGYFPFSPPPPHTWLLSRLFSSSSSSSDHMATFLSLLLLFLLLHKHGYFPVSAPPLPPPSRTWLLSCLCSSSSSSFTHMATFLSLLLLFLLLHAHGYFPVSAPPPPLRPPSPPPHKWLLSCLCSSSSSSSTHMATFLSLLLLFLLLHTHGYFPVSAPPLPPPSRTWLLSCLCSSSSSSFTHMATFPSLLLLFHLLHAHGYFPVSAPPLPPPSRTWLLSCLCSSSSSSFTHMATFLSLLLLLLFVLLLLLHTNGYFPVSAPPLPPPPHTWLLSCLCSSSSSSSTHMATFLSLLLLFLLLHAHGYFPVSAPPLPPPSRTWLLSCLCSSSSSSFTHMATFPSLLLLFHLLHAHGYFPVSAPPLPPPSRTWLLSCLCSSSSSSSDHMATFLSLLLLFLLLRPHGYFPVSAPPLPPPSRTWLLSCLCSSSSSSFTHMATFPSLLLLFLLLRPHGYFPVSAPPLPPPSRTWLLSRLCSSSSSSFTHMDTFPSLLLLFLLLHAHGYFPVSAPPLPPPSRTWLLSCLCASSPSSSSSSSSTHMATFLVLICTHSNSAADLYIKDYLHPYVEAGNPHARPLRVYFRNRWVKTVHPVVQRYCLISDTHYTFQMPKRDDILRHRVVVVTLSTSQYLCQLDLEPGLFTHILLDEAAQAMECETIMPFALASKNTRIVLAGDHMQLSPFVYSEFARERNLHVSLLDRLYEHYPQEFPCRILLCENYRSHEAIINYTSELFYDGKLMASGKQPSHKDFYPLTFFTARGEDVQEKNSTAYYNNAEVFEIVERVEEMRKKWPVAWGKLDEGSIGVVSPYADQVFRIRAELRKKRMHEVSVERVLNVQGKQFRVLFLSTVRTRHTCKHKQTAIKRKEQLVEDSTEDLDYGFLSNYKLLNTAITRAQSLVAVVGDPIALCSVGRCRKFWEHFVSICHENNSLHGITFEQIKSQLEALELKKTYVLNPLAPEFIPRGKHGNHTEHFPPEGFVQSSPAVLMGNPIRAFTPPLGGPPVLGKSPSPVQRIDPHTGASILYVPAVYGGNMVMSMPIPLPWAGYQNRFAMDPRIMNHQAAMAYNFNLLQAQNRGSSLPYPSPLGMGQHSPDKELNGKMEGCPKPEQSRLQTPERKLADLKDKQGDLEPGQVRGIEPQMDGLGAFPNPMHNRKDPSVGQRPLNYHMPPPSQGFVPHPTGGRPFPQQYPVSRLPYRMGQPPPHPAMGQQTQQLSPAYSGGSHNPAFFGGPMPSHRGLHSPTLDGSEPTASEDAMAGSMRAPMVAHAASHHPGLLQPNRVNSFGEEGPDGGLADGLDPQGSMAMEVLSQQQQQQQAARLGQWGEPTGPFLQGGMAYPLPPQLAHMGQPGMAQPGMLQPGMQRYPHQLLRAAWGLGGSTEEEAAAGGSPGAPGTSFT</sequence>
<feature type="region of interest" description="Disordered" evidence="1">
    <location>
        <begin position="1324"/>
        <end position="1362"/>
    </location>
</feature>
<feature type="transmembrane region" description="Helical" evidence="2">
    <location>
        <begin position="467"/>
        <end position="500"/>
    </location>
</feature>
<dbReference type="CDD" id="cd18808">
    <property type="entry name" value="SF1_C_Upf1"/>
    <property type="match status" value="1"/>
</dbReference>
<keyword evidence="2" id="KW-1133">Transmembrane helix</keyword>
<dbReference type="GO" id="GO:0043186">
    <property type="term" value="C:P granule"/>
    <property type="evidence" value="ECO:0007669"/>
    <property type="project" value="TreeGrafter"/>
</dbReference>
<dbReference type="PANTHER" id="PTHR10887:SF365">
    <property type="entry name" value="HELICASE WITH ZINC FINGER DOMAIN-RELATED"/>
    <property type="match status" value="1"/>
</dbReference>
<reference evidence="6" key="1">
    <citation type="submission" date="2022-07" db="EMBL/GenBank/DDBJ databases">
        <title>Chromosome-level genome of Muraenolepis orangiensis.</title>
        <authorList>
            <person name="Kim J."/>
        </authorList>
    </citation>
    <scope>NUCLEOTIDE SEQUENCE</scope>
    <source>
        <strain evidence="6">KU_S4_2022</strain>
        <tissue evidence="6">Muscle</tissue>
    </source>
</reference>
<dbReference type="InterPro" id="IPR047187">
    <property type="entry name" value="SF1_C_Upf1"/>
</dbReference>
<dbReference type="PANTHER" id="PTHR10887">
    <property type="entry name" value="DNA2/NAM7 HELICASE FAMILY"/>
    <property type="match status" value="1"/>
</dbReference>
<dbReference type="InterPro" id="IPR041679">
    <property type="entry name" value="DNA2/NAM7-like_C"/>
</dbReference>
<keyword evidence="2" id="KW-0812">Transmembrane</keyword>
<dbReference type="Pfam" id="PF13087">
    <property type="entry name" value="AAA_12"/>
    <property type="match status" value="1"/>
</dbReference>
<keyword evidence="7" id="KW-1185">Reference proteome</keyword>
<name>A0A9Q0EY95_9TELE</name>
<dbReference type="InterPro" id="IPR027417">
    <property type="entry name" value="P-loop_NTPase"/>
</dbReference>
<evidence type="ECO:0000256" key="1">
    <source>
        <dbReference type="SAM" id="MobiDB-lite"/>
    </source>
</evidence>
<feature type="non-terminal residue" evidence="6">
    <location>
        <position position="1641"/>
    </location>
</feature>
<organism evidence="6 7">
    <name type="scientific">Muraenolepis orangiensis</name>
    <name type="common">Patagonian moray cod</name>
    <dbReference type="NCBI Taxonomy" id="630683"/>
    <lineage>
        <taxon>Eukaryota</taxon>
        <taxon>Metazoa</taxon>
        <taxon>Chordata</taxon>
        <taxon>Craniata</taxon>
        <taxon>Vertebrata</taxon>
        <taxon>Euteleostomi</taxon>
        <taxon>Actinopterygii</taxon>
        <taxon>Neopterygii</taxon>
        <taxon>Teleostei</taxon>
        <taxon>Neoteleostei</taxon>
        <taxon>Acanthomorphata</taxon>
        <taxon>Zeiogadaria</taxon>
        <taxon>Gadariae</taxon>
        <taxon>Gadiformes</taxon>
        <taxon>Muraenolepidoidei</taxon>
        <taxon>Muraenolepididae</taxon>
        <taxon>Muraenolepis</taxon>
    </lineage>
</organism>
<dbReference type="Proteomes" id="UP001148018">
    <property type="component" value="Unassembled WGS sequence"/>
</dbReference>
<dbReference type="InterPro" id="IPR045055">
    <property type="entry name" value="DNA2/NAM7-like"/>
</dbReference>
<feature type="transmembrane region" description="Helical" evidence="2">
    <location>
        <begin position="386"/>
        <end position="406"/>
    </location>
</feature>
<comment type="caution">
    <text evidence="6">The sequence shown here is derived from an EMBL/GenBank/DDBJ whole genome shotgun (WGS) entry which is preliminary data.</text>
</comment>
<feature type="compositionally biased region" description="Basic and acidic residues" evidence="1">
    <location>
        <begin position="1337"/>
        <end position="1362"/>
    </location>
</feature>
<evidence type="ECO:0000256" key="2">
    <source>
        <dbReference type="SAM" id="Phobius"/>
    </source>
</evidence>
<accession>A0A9Q0EY95</accession>
<dbReference type="InterPro" id="IPR009818">
    <property type="entry name" value="PAM2_motif"/>
</dbReference>
<dbReference type="GO" id="GO:0005829">
    <property type="term" value="C:cytosol"/>
    <property type="evidence" value="ECO:0007669"/>
    <property type="project" value="TreeGrafter"/>
</dbReference>
<protein>
    <recommendedName>
        <fullName evidence="8">Helicase with zinc finger domain</fullName>
    </recommendedName>
</protein>
<feature type="transmembrane region" description="Helical" evidence="2">
    <location>
        <begin position="538"/>
        <end position="556"/>
    </location>
</feature>
<dbReference type="SUPFAM" id="SSF52540">
    <property type="entry name" value="P-loop containing nucleoside triphosphate hydrolases"/>
    <property type="match status" value="1"/>
</dbReference>
<feature type="transmembrane region" description="Helical" evidence="2">
    <location>
        <begin position="177"/>
        <end position="206"/>
    </location>
</feature>
<evidence type="ECO:0000259" key="4">
    <source>
        <dbReference type="Pfam" id="PF13086"/>
    </source>
</evidence>
<feature type="domain" description="DNA2/NAM7 helicase-like C-terminal" evidence="5">
    <location>
        <begin position="940"/>
        <end position="1149"/>
    </location>
</feature>